<evidence type="ECO:0000256" key="4">
    <source>
        <dbReference type="ARBA" id="ARBA00023242"/>
    </source>
</evidence>
<evidence type="ECO:0000313" key="7">
    <source>
        <dbReference type="Proteomes" id="UP000645828"/>
    </source>
</evidence>
<dbReference type="GO" id="GO:0005737">
    <property type="term" value="C:cytoplasm"/>
    <property type="evidence" value="ECO:0007669"/>
    <property type="project" value="TreeGrafter"/>
</dbReference>
<dbReference type="PANTHER" id="PTHR22607">
    <property type="entry name" value="DELETED IN ORAL CANCER 1/CDK2-ASSOCIATED PROTEIN 1"/>
    <property type="match status" value="1"/>
</dbReference>
<dbReference type="EMBL" id="CAJHUB010000764">
    <property type="protein sequence ID" value="CAD7688075.1"/>
    <property type="molecule type" value="Genomic_DNA"/>
</dbReference>
<protein>
    <submittedName>
        <fullName evidence="6">(raccoon dog) hypothetical protein</fullName>
    </submittedName>
</protein>
<name>A0A811ZH85_NYCPR</name>
<dbReference type="GO" id="GO:0005634">
    <property type="term" value="C:nucleus"/>
    <property type="evidence" value="ECO:0007669"/>
    <property type="project" value="UniProtKB-SubCell"/>
</dbReference>
<comment type="subcellular location">
    <subcellularLocation>
        <location evidence="1">Nucleus</location>
    </subcellularLocation>
</comment>
<dbReference type="InterPro" id="IPR017266">
    <property type="entry name" value="DOC_1/2"/>
</dbReference>
<feature type="compositionally biased region" description="Polar residues" evidence="5">
    <location>
        <begin position="41"/>
        <end position="51"/>
    </location>
</feature>
<organism evidence="6 7">
    <name type="scientific">Nyctereutes procyonoides</name>
    <name type="common">Raccoon dog</name>
    <name type="synonym">Canis procyonoides</name>
    <dbReference type="NCBI Taxonomy" id="34880"/>
    <lineage>
        <taxon>Eukaryota</taxon>
        <taxon>Metazoa</taxon>
        <taxon>Chordata</taxon>
        <taxon>Craniata</taxon>
        <taxon>Vertebrata</taxon>
        <taxon>Euteleostomi</taxon>
        <taxon>Mammalia</taxon>
        <taxon>Eutheria</taxon>
        <taxon>Laurasiatheria</taxon>
        <taxon>Carnivora</taxon>
        <taxon>Caniformia</taxon>
        <taxon>Canidae</taxon>
        <taxon>Nyctereutes</taxon>
    </lineage>
</organism>
<comment type="caution">
    <text evidence="6">The sequence shown here is derived from an EMBL/GenBank/DDBJ whole genome shotgun (WGS) entry which is preliminary data.</text>
</comment>
<evidence type="ECO:0000256" key="2">
    <source>
        <dbReference type="ARBA" id="ARBA00008485"/>
    </source>
</evidence>
<feature type="compositionally biased region" description="Low complexity" evidence="5">
    <location>
        <begin position="108"/>
        <end position="118"/>
    </location>
</feature>
<dbReference type="PANTHER" id="PTHR22607:SF2">
    <property type="entry name" value="CYCLIN-DEPENDENT KINASE 2-ASSOCIATED PROTEIN 1"/>
    <property type="match status" value="1"/>
</dbReference>
<evidence type="ECO:0000256" key="3">
    <source>
        <dbReference type="ARBA" id="ARBA00022553"/>
    </source>
</evidence>
<accession>A0A811ZH85</accession>
<evidence type="ECO:0000256" key="1">
    <source>
        <dbReference type="ARBA" id="ARBA00004123"/>
    </source>
</evidence>
<keyword evidence="3" id="KW-0597">Phosphoprotein</keyword>
<sequence length="129" mass="13848">MAQRFSSCLRPRVWSWSPGIKSHIGLPAWSLLLPLPCHPPSTSTATSSQCRQLLRDSGPPPLGYTRGTGHSQVPQSKHAERLPIPEELGKEIRPTTRGARARGDATARHPAAGGPAPGCWSQTERKAGS</sequence>
<keyword evidence="4" id="KW-0539">Nucleus</keyword>
<evidence type="ECO:0000256" key="5">
    <source>
        <dbReference type="SAM" id="MobiDB-lite"/>
    </source>
</evidence>
<keyword evidence="7" id="KW-1185">Reference proteome</keyword>
<gene>
    <name evidence="6" type="ORF">NYPRO_LOCUS20869</name>
</gene>
<comment type="similarity">
    <text evidence="2">Belongs to the CDK2AP family.</text>
</comment>
<feature type="region of interest" description="Disordered" evidence="5">
    <location>
        <begin position="37"/>
        <end position="129"/>
    </location>
</feature>
<reference evidence="6" key="1">
    <citation type="submission" date="2020-12" db="EMBL/GenBank/DDBJ databases">
        <authorList>
            <consortium name="Molecular Ecology Group"/>
        </authorList>
    </citation>
    <scope>NUCLEOTIDE SEQUENCE</scope>
    <source>
        <strain evidence="6">TBG_1078</strain>
    </source>
</reference>
<dbReference type="AlphaFoldDB" id="A0A811ZH85"/>
<evidence type="ECO:0000313" key="6">
    <source>
        <dbReference type="EMBL" id="CAD7688075.1"/>
    </source>
</evidence>
<dbReference type="Proteomes" id="UP000645828">
    <property type="component" value="Unassembled WGS sequence"/>
</dbReference>
<proteinExistence type="inferred from homology"/>
<feature type="compositionally biased region" description="Basic and acidic residues" evidence="5">
    <location>
        <begin position="77"/>
        <end position="94"/>
    </location>
</feature>
<dbReference type="Gene3D" id="6.10.140.1300">
    <property type="match status" value="1"/>
</dbReference>